<evidence type="ECO:0000313" key="2">
    <source>
        <dbReference type="Proteomes" id="UP000237797"/>
    </source>
</evidence>
<protein>
    <recommendedName>
        <fullName evidence="3">Lipoprotein</fullName>
    </recommendedName>
</protein>
<evidence type="ECO:0008006" key="3">
    <source>
        <dbReference type="Google" id="ProtNLM"/>
    </source>
</evidence>
<dbReference type="PROSITE" id="PS51257">
    <property type="entry name" value="PROKAR_LIPOPROTEIN"/>
    <property type="match status" value="1"/>
</dbReference>
<dbReference type="EMBL" id="PVNE01000013">
    <property type="protein sequence ID" value="PRX40437.1"/>
    <property type="molecule type" value="Genomic_DNA"/>
</dbReference>
<sequence length="226" mass="25588">MRKWMAILVIGMVAILSSCESGQSLSKEMGAESLPKRMEGEVGGNVREPVREGDWIVTEKGKRRWIRRVALGETVQVGPMRLKLVSLEFHRWTNLSPENRRRLSNGACTGEEVYLLNLFYKVEGGGEEKLRWMPVERLKLFSGEAVDVAERDLNASELEFEGRTEWGKELYLPLCRPVEGVNSLSVTTGILYTSKGKIISQRREFTFPLDVKRKEEDGKSDPGALN</sequence>
<dbReference type="RefSeq" id="WP_146130455.1">
    <property type="nucleotide sequence ID" value="NZ_PVNE01000013.1"/>
</dbReference>
<reference evidence="1 2" key="1">
    <citation type="submission" date="2018-03" db="EMBL/GenBank/DDBJ databases">
        <title>Genomic Encyclopedia of Archaeal and Bacterial Type Strains, Phase II (KMG-II): from individual species to whole genera.</title>
        <authorList>
            <person name="Goeker M."/>
        </authorList>
    </citation>
    <scope>NUCLEOTIDE SEQUENCE [LARGE SCALE GENOMIC DNA]</scope>
    <source>
        <strain evidence="1 2">DSM 44946</strain>
    </source>
</reference>
<dbReference type="AlphaFoldDB" id="A0A2T0LEC1"/>
<name>A0A2T0LEC1_9BACL</name>
<gene>
    <name evidence="1" type="ORF">CLV97_11323</name>
</gene>
<organism evidence="1 2">
    <name type="scientific">Planifilum fimeticola</name>
    <dbReference type="NCBI Taxonomy" id="201975"/>
    <lineage>
        <taxon>Bacteria</taxon>
        <taxon>Bacillati</taxon>
        <taxon>Bacillota</taxon>
        <taxon>Bacilli</taxon>
        <taxon>Bacillales</taxon>
        <taxon>Thermoactinomycetaceae</taxon>
        <taxon>Planifilum</taxon>
    </lineage>
</organism>
<comment type="caution">
    <text evidence="1">The sequence shown here is derived from an EMBL/GenBank/DDBJ whole genome shotgun (WGS) entry which is preliminary data.</text>
</comment>
<proteinExistence type="predicted"/>
<dbReference type="OrthoDB" id="9883501at2"/>
<accession>A0A2T0LEC1</accession>
<keyword evidence="2" id="KW-1185">Reference proteome</keyword>
<evidence type="ECO:0000313" key="1">
    <source>
        <dbReference type="EMBL" id="PRX40437.1"/>
    </source>
</evidence>
<dbReference type="Proteomes" id="UP000237797">
    <property type="component" value="Unassembled WGS sequence"/>
</dbReference>